<proteinExistence type="predicted"/>
<reference evidence="7" key="1">
    <citation type="submission" date="2025-08" db="UniProtKB">
        <authorList>
            <consortium name="RefSeq"/>
        </authorList>
    </citation>
    <scope>IDENTIFICATION</scope>
    <source>
        <strain evidence="7">OHB3-1</strain>
    </source>
</reference>
<dbReference type="InterPro" id="IPR004332">
    <property type="entry name" value="Transposase_MuDR"/>
</dbReference>
<sequence length="513" mass="58518">MRKNFQFKVKKSTLELYILRCVHADCTWRLRATKLKECTLFKINKYCAAHTCYGGALKHDHRQPKSWVVGHLVQEKFTDVSRTYRPKDIIQDMREYGVNLSYDRAWRSSEEALRLIRGDPASSYGLLPAYGEALKIMNPGTIFELKLEGGKYFKYVFMTLGQSIRGFLGCTRPVLVVDGAHLKGKFRGVLLSASGVDANNQIYSVAFAIIDGETVASWVWFMIQIKRALAGVDNLVFVSDRHQTICKAIDKVFSIAFHCFCTQHIKVNLIAKFKDDAKAVEELFLKAAKAYRESYFNSIWAQLRAYPSSINALFRHTRKLPVTALLDHIRGKLQTWFYDRRTLAASRSTTLSDYAENMYAEYSDSARRHVVDNIDQFHFQVRDGNLDGIVDLNAMMCSCREFDYFKIPCSHAIAAATMRNINPYSLCDEAYTTNSWILAYAEPIFPVGHISTWNSSPEFVNIPVEPPKTVPRVGRRKTVRIPSTGEVRQTRKCGRCGAWGHNRKTCSEPLTTL</sequence>
<evidence type="ECO:0000313" key="7">
    <source>
        <dbReference type="RefSeq" id="XP_022159268.1"/>
    </source>
</evidence>
<gene>
    <name evidence="7" type="primary">LOC111025678</name>
</gene>
<dbReference type="GeneID" id="111025678"/>
<dbReference type="OrthoDB" id="1852000at2759"/>
<evidence type="ECO:0000256" key="2">
    <source>
        <dbReference type="ARBA" id="ARBA00022771"/>
    </source>
</evidence>
<dbReference type="Proteomes" id="UP000504603">
    <property type="component" value="Unplaced"/>
</dbReference>
<name>A0A6J1DYC4_MOMCH</name>
<evidence type="ECO:0000259" key="5">
    <source>
        <dbReference type="PROSITE" id="PS50966"/>
    </source>
</evidence>
<dbReference type="PANTHER" id="PTHR31973">
    <property type="entry name" value="POLYPROTEIN, PUTATIVE-RELATED"/>
    <property type="match status" value="1"/>
</dbReference>
<dbReference type="PROSITE" id="PS50966">
    <property type="entry name" value="ZF_SWIM"/>
    <property type="match status" value="1"/>
</dbReference>
<dbReference type="KEGG" id="mcha:111025678"/>
<accession>A0A6J1DYC4</accession>
<dbReference type="PANTHER" id="PTHR31973:SF187">
    <property type="entry name" value="MUTATOR TRANSPOSASE MUDRA PROTEIN"/>
    <property type="match status" value="1"/>
</dbReference>
<evidence type="ECO:0000256" key="1">
    <source>
        <dbReference type="ARBA" id="ARBA00022723"/>
    </source>
</evidence>
<keyword evidence="6" id="KW-1185">Reference proteome</keyword>
<dbReference type="SMART" id="SM00575">
    <property type="entry name" value="ZnF_PMZ"/>
    <property type="match status" value="1"/>
</dbReference>
<dbReference type="AlphaFoldDB" id="A0A6J1DYC4"/>
<organism evidence="6 7">
    <name type="scientific">Momordica charantia</name>
    <name type="common">Bitter gourd</name>
    <name type="synonym">Balsam pear</name>
    <dbReference type="NCBI Taxonomy" id="3673"/>
    <lineage>
        <taxon>Eukaryota</taxon>
        <taxon>Viridiplantae</taxon>
        <taxon>Streptophyta</taxon>
        <taxon>Embryophyta</taxon>
        <taxon>Tracheophyta</taxon>
        <taxon>Spermatophyta</taxon>
        <taxon>Magnoliopsida</taxon>
        <taxon>eudicotyledons</taxon>
        <taxon>Gunneridae</taxon>
        <taxon>Pentapetalae</taxon>
        <taxon>rosids</taxon>
        <taxon>fabids</taxon>
        <taxon>Cucurbitales</taxon>
        <taxon>Cucurbitaceae</taxon>
        <taxon>Momordiceae</taxon>
        <taxon>Momordica</taxon>
    </lineage>
</organism>
<feature type="domain" description="SWIM-type" evidence="5">
    <location>
        <begin position="379"/>
        <end position="420"/>
    </location>
</feature>
<dbReference type="GO" id="GO:0008270">
    <property type="term" value="F:zinc ion binding"/>
    <property type="evidence" value="ECO:0007669"/>
    <property type="project" value="UniProtKB-KW"/>
</dbReference>
<keyword evidence="2 4" id="KW-0863">Zinc-finger</keyword>
<dbReference type="Pfam" id="PF03108">
    <property type="entry name" value="DBD_Tnp_Mut"/>
    <property type="match status" value="1"/>
</dbReference>
<dbReference type="InterPro" id="IPR018289">
    <property type="entry name" value="MULE_transposase_dom"/>
</dbReference>
<dbReference type="InterPro" id="IPR007527">
    <property type="entry name" value="Znf_SWIM"/>
</dbReference>
<keyword evidence="3" id="KW-0862">Zinc</keyword>
<keyword evidence="1" id="KW-0479">Metal-binding</keyword>
<dbReference type="InterPro" id="IPR006564">
    <property type="entry name" value="Znf_PMZ"/>
</dbReference>
<dbReference type="RefSeq" id="XP_022159268.1">
    <property type="nucleotide sequence ID" value="XM_022303576.1"/>
</dbReference>
<evidence type="ECO:0000313" key="6">
    <source>
        <dbReference type="Proteomes" id="UP000504603"/>
    </source>
</evidence>
<dbReference type="Pfam" id="PF10551">
    <property type="entry name" value="MULE"/>
    <property type="match status" value="1"/>
</dbReference>
<evidence type="ECO:0000256" key="4">
    <source>
        <dbReference type="PROSITE-ProRule" id="PRU00325"/>
    </source>
</evidence>
<protein>
    <submittedName>
        <fullName evidence="7">Uncharacterized protein LOC111025678</fullName>
    </submittedName>
</protein>
<dbReference type="Pfam" id="PF04434">
    <property type="entry name" value="SWIM"/>
    <property type="match status" value="1"/>
</dbReference>
<evidence type="ECO:0000256" key="3">
    <source>
        <dbReference type="ARBA" id="ARBA00022833"/>
    </source>
</evidence>